<evidence type="ECO:0000256" key="7">
    <source>
        <dbReference type="SAM" id="SignalP"/>
    </source>
</evidence>
<keyword evidence="3 7" id="KW-0732">Signal</keyword>
<evidence type="ECO:0000256" key="3">
    <source>
        <dbReference type="ARBA" id="ARBA00022729"/>
    </source>
</evidence>
<dbReference type="NCBIfam" id="TIGR01167">
    <property type="entry name" value="LPXTG_anchor"/>
    <property type="match status" value="1"/>
</dbReference>
<feature type="region of interest" description="Disordered" evidence="6">
    <location>
        <begin position="165"/>
        <end position="197"/>
    </location>
</feature>
<evidence type="ECO:0000313" key="9">
    <source>
        <dbReference type="EMBL" id="MFD1398996.1"/>
    </source>
</evidence>
<dbReference type="InterPro" id="IPR019931">
    <property type="entry name" value="LPXTG_anchor"/>
</dbReference>
<gene>
    <name evidence="9" type="ORF">ACFQ41_06715</name>
</gene>
<proteinExistence type="predicted"/>
<evidence type="ECO:0000256" key="4">
    <source>
        <dbReference type="ARBA" id="ARBA00023088"/>
    </source>
</evidence>
<evidence type="ECO:0000313" key="10">
    <source>
        <dbReference type="Proteomes" id="UP001597199"/>
    </source>
</evidence>
<feature type="region of interest" description="Disordered" evidence="6">
    <location>
        <begin position="81"/>
        <end position="153"/>
    </location>
</feature>
<dbReference type="EMBL" id="JBHTOA010000030">
    <property type="protein sequence ID" value="MFD1398996.1"/>
    <property type="molecule type" value="Genomic_DNA"/>
</dbReference>
<dbReference type="NCBIfam" id="TIGR04320">
    <property type="entry name" value="Surf_Exclu_PgrA"/>
    <property type="match status" value="1"/>
</dbReference>
<dbReference type="PANTHER" id="PTHR15048">
    <property type="entry name" value="STARCH-BINDING DOMAIN-CONTAINING PROTEIN 1"/>
    <property type="match status" value="1"/>
</dbReference>
<keyword evidence="5" id="KW-0175">Coiled coil</keyword>
<name>A0ABW4BG16_9LACO</name>
<comment type="caution">
    <text evidence="9">The sequence shown here is derived from an EMBL/GenBank/DDBJ whole genome shotgun (WGS) entry which is preliminary data.</text>
</comment>
<feature type="compositionally biased region" description="Low complexity" evidence="6">
    <location>
        <begin position="81"/>
        <end position="135"/>
    </location>
</feature>
<organism evidence="9 10">
    <name type="scientific">Lacticaseibacillus suilingensis</name>
    <dbReference type="NCBI Taxonomy" id="2799577"/>
    <lineage>
        <taxon>Bacteria</taxon>
        <taxon>Bacillati</taxon>
        <taxon>Bacillota</taxon>
        <taxon>Bacilli</taxon>
        <taxon>Lactobacillales</taxon>
        <taxon>Lactobacillaceae</taxon>
        <taxon>Lacticaseibacillus</taxon>
    </lineage>
</organism>
<sequence>MKKTPLFTLTAAATIAGLALANPQSTHAATKPATSTVQTTDDDAAAAQTAVDQAQQAATTTAAAKADAEADLSAAQTTADQTAADKAAAEATKAEATPEAIAQAQADADAAAANTADAQAASDAADQTVSDAQADVDTKTATDEAAQSAKTAADDAVTAAQAALTGEDDPTVTASQQAVDEAQTAADQAGTAVDNATAAQTQAQQAVDDATNADAEVGGVVLTPDFLEVYHEINGDGYGGPDEDWTNNVLAQARDATQLIDYQPTAADDAEIVPDMTQLTNAEARELSEFAASVINDIRAQFGITPIHVSDGSVQAALLNLGGNMYRGNYGDNSWYDIDSETSVAAAQTLGLPYGTQYDDRGNEGPLEALGAGTIGNAVMNFTFNLGDKSSPMSNLKRGILAAIASLMSRTSYSTDATSIYADGSSVTGDLGGQIDWLTDFILDQGGSKNYDYLGVEIDDKGSLYFTFTNVTGVDHSYPFFNDTTTPAPIAHTKDTTALAKAQQALADATTALTTAQATKTAADTALQAAQAKLAADQQTAAANAAANQATLTANLEAAEAQATAAAATATATHDALTAAQAALTDAQTAAAEAHEALTAAQAAETAAADHLEALQQADANLAIAQAADEAAQAALTDAQAAYEATLAPAAAAASALKAAQAHLATVQHWLALHQKHATAKPATALKQVNLAKVKPVAASALPSTGDAHQSVLALLGLSLLSLLGGTALQRKRRA</sequence>
<evidence type="ECO:0000256" key="1">
    <source>
        <dbReference type="ARBA" id="ARBA00022512"/>
    </source>
</evidence>
<dbReference type="Proteomes" id="UP001597199">
    <property type="component" value="Unassembled WGS sequence"/>
</dbReference>
<evidence type="ECO:0000256" key="6">
    <source>
        <dbReference type="SAM" id="MobiDB-lite"/>
    </source>
</evidence>
<feature type="coiled-coil region" evidence="5">
    <location>
        <begin position="499"/>
        <end position="562"/>
    </location>
</feature>
<feature type="domain" description="Gram-positive cocci surface proteins LPxTG" evidence="8">
    <location>
        <begin position="702"/>
        <end position="735"/>
    </location>
</feature>
<keyword evidence="1" id="KW-0134">Cell wall</keyword>
<feature type="chain" id="PRO_5046715233" evidence="7">
    <location>
        <begin position="29"/>
        <end position="735"/>
    </location>
</feature>
<dbReference type="PROSITE" id="PS50847">
    <property type="entry name" value="GRAM_POS_ANCHORING"/>
    <property type="match status" value="1"/>
</dbReference>
<feature type="signal peptide" evidence="7">
    <location>
        <begin position="1"/>
        <end position="28"/>
    </location>
</feature>
<evidence type="ECO:0000256" key="2">
    <source>
        <dbReference type="ARBA" id="ARBA00022525"/>
    </source>
</evidence>
<dbReference type="RefSeq" id="WP_204118310.1">
    <property type="nucleotide sequence ID" value="NZ_BOLV01000003.1"/>
</dbReference>
<dbReference type="InterPro" id="IPR027607">
    <property type="entry name" value="Surf_Exclu_SEC10/PgrA"/>
</dbReference>
<protein>
    <submittedName>
        <fullName evidence="9">SEC10/PgrA surface exclusion domain-containing protein</fullName>
    </submittedName>
</protein>
<evidence type="ECO:0000259" key="8">
    <source>
        <dbReference type="PROSITE" id="PS50847"/>
    </source>
</evidence>
<feature type="compositionally biased region" description="Low complexity" evidence="6">
    <location>
        <begin position="143"/>
        <end position="153"/>
    </location>
</feature>
<keyword evidence="2" id="KW-0964">Secreted</keyword>
<keyword evidence="4" id="KW-0572">Peptidoglycan-anchor</keyword>
<dbReference type="PANTHER" id="PTHR15048:SF0">
    <property type="entry name" value="STARCH-BINDING DOMAIN-CONTAINING PROTEIN 1"/>
    <property type="match status" value="1"/>
</dbReference>
<keyword evidence="10" id="KW-1185">Reference proteome</keyword>
<accession>A0ABW4BG16</accession>
<reference evidence="10" key="1">
    <citation type="journal article" date="2019" name="Int. J. Syst. Evol. Microbiol.">
        <title>The Global Catalogue of Microorganisms (GCM) 10K type strain sequencing project: providing services to taxonomists for standard genome sequencing and annotation.</title>
        <authorList>
            <consortium name="The Broad Institute Genomics Platform"/>
            <consortium name="The Broad Institute Genome Sequencing Center for Infectious Disease"/>
            <person name="Wu L."/>
            <person name="Ma J."/>
        </authorList>
    </citation>
    <scope>NUCLEOTIDE SEQUENCE [LARGE SCALE GENOMIC DNA]</scope>
    <source>
        <strain evidence="10">CCM 9110</strain>
    </source>
</reference>
<evidence type="ECO:0000256" key="5">
    <source>
        <dbReference type="SAM" id="Coils"/>
    </source>
</evidence>